<keyword evidence="1" id="KW-0489">Methyltransferase</keyword>
<dbReference type="InterPro" id="IPR029063">
    <property type="entry name" value="SAM-dependent_MTases_sf"/>
</dbReference>
<evidence type="ECO:0000313" key="6">
    <source>
        <dbReference type="EMBL" id="KAJ7951394.1"/>
    </source>
</evidence>
<evidence type="ECO:0000259" key="4">
    <source>
        <dbReference type="Pfam" id="PF00891"/>
    </source>
</evidence>
<evidence type="ECO:0000259" key="5">
    <source>
        <dbReference type="Pfam" id="PF08100"/>
    </source>
</evidence>
<reference evidence="6" key="1">
    <citation type="journal article" date="2023" name="Science">
        <title>Elucidation of the pathway for biosynthesis of saponin adjuvants from the soapbark tree.</title>
        <authorList>
            <person name="Reed J."/>
            <person name="Orme A."/>
            <person name="El-Demerdash A."/>
            <person name="Owen C."/>
            <person name="Martin L.B.B."/>
            <person name="Misra R.C."/>
            <person name="Kikuchi S."/>
            <person name="Rejzek M."/>
            <person name="Martin A.C."/>
            <person name="Harkess A."/>
            <person name="Leebens-Mack J."/>
            <person name="Louveau T."/>
            <person name="Stephenson M.J."/>
            <person name="Osbourn A."/>
        </authorList>
    </citation>
    <scope>NUCLEOTIDE SEQUENCE</scope>
    <source>
        <strain evidence="6">S10</strain>
    </source>
</reference>
<dbReference type="GO" id="GO:0008171">
    <property type="term" value="F:O-methyltransferase activity"/>
    <property type="evidence" value="ECO:0007669"/>
    <property type="project" value="InterPro"/>
</dbReference>
<dbReference type="KEGG" id="qsa:O6P43_027447"/>
<gene>
    <name evidence="6" type="ORF">O6P43_027447</name>
</gene>
<dbReference type="InterPro" id="IPR036388">
    <property type="entry name" value="WH-like_DNA-bd_sf"/>
</dbReference>
<evidence type="ECO:0000256" key="1">
    <source>
        <dbReference type="ARBA" id="ARBA00022603"/>
    </source>
</evidence>
<evidence type="ECO:0000313" key="7">
    <source>
        <dbReference type="Proteomes" id="UP001163823"/>
    </source>
</evidence>
<dbReference type="PROSITE" id="PS51683">
    <property type="entry name" value="SAM_OMT_II"/>
    <property type="match status" value="1"/>
</dbReference>
<name>A0AAD7L4F5_QUISA</name>
<dbReference type="FunFam" id="1.10.10.10:FF:000357">
    <property type="entry name" value="Caffeic acid 3-O-methyltransferase"/>
    <property type="match status" value="1"/>
</dbReference>
<feature type="domain" description="O-methyltransferase dimerisation" evidence="5">
    <location>
        <begin position="29"/>
        <end position="124"/>
    </location>
</feature>
<dbReference type="GO" id="GO:0008757">
    <property type="term" value="F:S-adenosylmethionine-dependent methyltransferase activity"/>
    <property type="evidence" value="ECO:0007669"/>
    <property type="project" value="UniProtKB-ARBA"/>
</dbReference>
<dbReference type="InterPro" id="IPR001077">
    <property type="entry name" value="COMT_C"/>
</dbReference>
<dbReference type="SUPFAM" id="SSF46785">
    <property type="entry name" value="Winged helix' DNA-binding domain"/>
    <property type="match status" value="1"/>
</dbReference>
<accession>A0AAD7L4F5</accession>
<dbReference type="Gene3D" id="1.10.10.10">
    <property type="entry name" value="Winged helix-like DNA-binding domain superfamily/Winged helix DNA-binding domain"/>
    <property type="match status" value="1"/>
</dbReference>
<evidence type="ECO:0000256" key="3">
    <source>
        <dbReference type="ARBA" id="ARBA00022691"/>
    </source>
</evidence>
<evidence type="ECO:0000256" key="2">
    <source>
        <dbReference type="ARBA" id="ARBA00022679"/>
    </source>
</evidence>
<dbReference type="Proteomes" id="UP001163823">
    <property type="component" value="Chromosome 11"/>
</dbReference>
<dbReference type="InterPro" id="IPR036390">
    <property type="entry name" value="WH_DNA-bd_sf"/>
</dbReference>
<dbReference type="PANTHER" id="PTHR11746">
    <property type="entry name" value="O-METHYLTRANSFERASE"/>
    <property type="match status" value="1"/>
</dbReference>
<comment type="caution">
    <text evidence="6">The sequence shown here is derived from an EMBL/GenBank/DDBJ whole genome shotgun (WGS) entry which is preliminary data.</text>
</comment>
<organism evidence="6 7">
    <name type="scientific">Quillaja saponaria</name>
    <name type="common">Soap bark tree</name>
    <dbReference type="NCBI Taxonomy" id="32244"/>
    <lineage>
        <taxon>Eukaryota</taxon>
        <taxon>Viridiplantae</taxon>
        <taxon>Streptophyta</taxon>
        <taxon>Embryophyta</taxon>
        <taxon>Tracheophyta</taxon>
        <taxon>Spermatophyta</taxon>
        <taxon>Magnoliopsida</taxon>
        <taxon>eudicotyledons</taxon>
        <taxon>Gunneridae</taxon>
        <taxon>Pentapetalae</taxon>
        <taxon>rosids</taxon>
        <taxon>fabids</taxon>
        <taxon>Fabales</taxon>
        <taxon>Quillajaceae</taxon>
        <taxon>Quillaja</taxon>
    </lineage>
</organism>
<keyword evidence="3" id="KW-0949">S-adenosyl-L-methionine</keyword>
<feature type="domain" description="O-methyltransferase C-terminal" evidence="4">
    <location>
        <begin position="147"/>
        <end position="282"/>
    </location>
</feature>
<sequence length="282" mass="30993">MATSLEETKMKGQEGEAIVEEEESFSYAMQLATSSVLSFAMQSAIEVGIFDIIAKAGPGAKLSATEIAAQICTNNTEASTMLDRILRLLASYSALNCYLVDDTHGVGSPQRVYSLGPVSKFFVRDADGMSLGPLMAMFQDKIYLESWFQMKEAIVEGGVSFIRVHGTHPFAYAGLDSRFSDLFHNAMINHTTLIIKKTLESYGGFRHLNTLVDVAGGLGVTLNLITSKYPHIKGINFDLPHVIHRAPSYPGVEHVGGDMFESVPHGDAIFMKWILHDWSDEH</sequence>
<dbReference type="GO" id="GO:0032259">
    <property type="term" value="P:methylation"/>
    <property type="evidence" value="ECO:0007669"/>
    <property type="project" value="UniProtKB-KW"/>
</dbReference>
<keyword evidence="7" id="KW-1185">Reference proteome</keyword>
<dbReference type="EMBL" id="JARAOO010000011">
    <property type="protein sequence ID" value="KAJ7951394.1"/>
    <property type="molecule type" value="Genomic_DNA"/>
</dbReference>
<dbReference type="Pfam" id="PF08100">
    <property type="entry name" value="Dimerisation"/>
    <property type="match status" value="1"/>
</dbReference>
<protein>
    <submittedName>
        <fullName evidence="6">Caffeic acid O-methyltransferase</fullName>
    </submittedName>
</protein>
<dbReference type="Gene3D" id="3.40.50.150">
    <property type="entry name" value="Vaccinia Virus protein VP39"/>
    <property type="match status" value="1"/>
</dbReference>
<proteinExistence type="predicted"/>
<dbReference type="SUPFAM" id="SSF53335">
    <property type="entry name" value="S-adenosyl-L-methionine-dependent methyltransferases"/>
    <property type="match status" value="1"/>
</dbReference>
<dbReference type="GO" id="GO:0046983">
    <property type="term" value="F:protein dimerization activity"/>
    <property type="evidence" value="ECO:0007669"/>
    <property type="project" value="InterPro"/>
</dbReference>
<dbReference type="InterPro" id="IPR016461">
    <property type="entry name" value="COMT-like"/>
</dbReference>
<dbReference type="Pfam" id="PF00891">
    <property type="entry name" value="Methyltransf_2"/>
    <property type="match status" value="1"/>
</dbReference>
<dbReference type="AlphaFoldDB" id="A0AAD7L4F5"/>
<dbReference type="InterPro" id="IPR012967">
    <property type="entry name" value="COMT_dimerisation"/>
</dbReference>
<keyword evidence="2" id="KW-0808">Transferase</keyword>